<reference evidence="2" key="2">
    <citation type="submission" date="2023-01" db="EMBL/GenBank/DDBJ databases">
        <title>Draft genome sequence of Algimonas porphyrae strain NBRC 108216.</title>
        <authorList>
            <person name="Sun Q."/>
            <person name="Mori K."/>
        </authorList>
    </citation>
    <scope>NUCLEOTIDE SEQUENCE</scope>
    <source>
        <strain evidence="2">NBRC 108216</strain>
    </source>
</reference>
<dbReference type="Gene3D" id="3.40.710.10">
    <property type="entry name" value="DD-peptidase/beta-lactamase superfamily"/>
    <property type="match status" value="1"/>
</dbReference>
<keyword evidence="3" id="KW-1185">Reference proteome</keyword>
<comment type="caution">
    <text evidence="2">The sequence shown here is derived from an EMBL/GenBank/DDBJ whole genome shotgun (WGS) entry which is preliminary data.</text>
</comment>
<dbReference type="Pfam" id="PF00144">
    <property type="entry name" value="Beta-lactamase"/>
    <property type="match status" value="1"/>
</dbReference>
<feature type="domain" description="Beta-lactamase-related" evidence="1">
    <location>
        <begin position="70"/>
        <end position="454"/>
    </location>
</feature>
<gene>
    <name evidence="2" type="ORF">GCM10007854_23360</name>
</gene>
<keyword evidence="2" id="KW-0378">Hydrolase</keyword>
<dbReference type="InterPro" id="IPR001466">
    <property type="entry name" value="Beta-lactam-related"/>
</dbReference>
<reference evidence="2" key="1">
    <citation type="journal article" date="2014" name="Int. J. Syst. Evol. Microbiol.">
        <title>Complete genome of a new Firmicutes species belonging to the dominant human colonic microbiota ('Ruminococcus bicirculans') reveals two chromosomes and a selective capacity to utilize plant glucans.</title>
        <authorList>
            <consortium name="NISC Comparative Sequencing Program"/>
            <person name="Wegmann U."/>
            <person name="Louis P."/>
            <person name="Goesmann A."/>
            <person name="Henrissat B."/>
            <person name="Duncan S.H."/>
            <person name="Flint H.J."/>
        </authorList>
    </citation>
    <scope>NUCLEOTIDE SEQUENCE</scope>
    <source>
        <strain evidence="2">NBRC 108216</strain>
    </source>
</reference>
<evidence type="ECO:0000259" key="1">
    <source>
        <dbReference type="Pfam" id="PF00144"/>
    </source>
</evidence>
<dbReference type="Proteomes" id="UP001161390">
    <property type="component" value="Unassembled WGS sequence"/>
</dbReference>
<dbReference type="InterPro" id="IPR012338">
    <property type="entry name" value="Beta-lactam/transpept-like"/>
</dbReference>
<dbReference type="PANTHER" id="PTHR43283:SF3">
    <property type="entry name" value="BETA-LACTAMASE FAMILY PROTEIN (AFU_ORTHOLOGUE AFUA_5G07500)"/>
    <property type="match status" value="1"/>
</dbReference>
<dbReference type="RefSeq" id="WP_284372867.1">
    <property type="nucleotide sequence ID" value="NZ_BSNJ01000005.1"/>
</dbReference>
<proteinExistence type="predicted"/>
<dbReference type="PANTHER" id="PTHR43283">
    <property type="entry name" value="BETA-LACTAMASE-RELATED"/>
    <property type="match status" value="1"/>
</dbReference>
<dbReference type="GO" id="GO:0016787">
    <property type="term" value="F:hydrolase activity"/>
    <property type="evidence" value="ECO:0007669"/>
    <property type="project" value="UniProtKB-KW"/>
</dbReference>
<dbReference type="InterPro" id="IPR050789">
    <property type="entry name" value="Diverse_Enzym_Activities"/>
</dbReference>
<dbReference type="EMBL" id="BSNJ01000005">
    <property type="protein sequence ID" value="GLQ21381.1"/>
    <property type="molecule type" value="Genomic_DNA"/>
</dbReference>
<evidence type="ECO:0000313" key="3">
    <source>
        <dbReference type="Proteomes" id="UP001161390"/>
    </source>
</evidence>
<protein>
    <submittedName>
        <fullName evidence="2">Serine hydrolase</fullName>
    </submittedName>
</protein>
<organism evidence="2 3">
    <name type="scientific">Algimonas porphyrae</name>
    <dbReference type="NCBI Taxonomy" id="1128113"/>
    <lineage>
        <taxon>Bacteria</taxon>
        <taxon>Pseudomonadati</taxon>
        <taxon>Pseudomonadota</taxon>
        <taxon>Alphaproteobacteria</taxon>
        <taxon>Maricaulales</taxon>
        <taxon>Robiginitomaculaceae</taxon>
        <taxon>Algimonas</taxon>
    </lineage>
</organism>
<sequence length="471" mass="50447">MTSNLTASARGIAPLLFGLTLLSGCETVPPAVAVPELTATSEAATNEAACHVTAPVPSPAIDKTFSADMDRLMTHMIDRGIAPGAVIAINRNGETIFTQAYGYADLETGKPMTTDSLFRIYSMTKPVTTIAALQLVDRGLIALDDPISDHLPDFAKIRVATDETGTNVRAPSRAPTVRDLMRHTTGLTYRTGAKADPIAAYYAELGIPAGPGVSDVPTNGMDPVIGNDGFISRIVQAPLKHDPGQGFTYGNSTDVLGALVAKVSGQPLSEYMQDNIFDPLGMEDSHFRITPDRIGDFTSAYIVPPQAPSGSPIDYNLPIDELQPQTPYRLDPYDSSLYAKAPDFEFGGAGLVSDADDYLAFTQALIDAEPRLVSETLWQEATRDQLSAEARASAAFLGKRGFGLGFAVRDAETLVAPVFPQCGLFWAGAASTYFWIDEETDTTGVFMTQVFESDVRSYFGEILARIYAEGG</sequence>
<name>A0ABQ5V460_9PROT</name>
<dbReference type="SUPFAM" id="SSF56601">
    <property type="entry name" value="beta-lactamase/transpeptidase-like"/>
    <property type="match status" value="1"/>
</dbReference>
<evidence type="ECO:0000313" key="2">
    <source>
        <dbReference type="EMBL" id="GLQ21381.1"/>
    </source>
</evidence>
<accession>A0ABQ5V460</accession>